<dbReference type="InterPro" id="IPR000182">
    <property type="entry name" value="GNAT_dom"/>
</dbReference>
<gene>
    <name evidence="2" type="ORF">UFOPK2761_02367</name>
</gene>
<dbReference type="PROSITE" id="PS51186">
    <property type="entry name" value="GNAT"/>
    <property type="match status" value="1"/>
</dbReference>
<dbReference type="Gene3D" id="3.40.630.30">
    <property type="match status" value="1"/>
</dbReference>
<sequence>MSPAHADLLAAYDAGLRDEAEMSGARQWHRRGPLAVGVFDHGGFVSYRDLGGLDGDALDDLVASTVAWFREETDVAEVEWKTRGHDLPADLPARLEAHGFEPDEVETVMVGRAVLLAADVPLPAGVHVRRAGDGRDLRVDLEATGRLQAEVFGTAMRDLEERLRTLTEHPNRTGVWLAETDDGTVVSVGRLEVVPGTGFAGLWGGATREEWRGRGIYRALVAARARAALAMGAELVHSDCSAMSRPILERSGLVPVTTTTPYVWRRAGATG</sequence>
<reference evidence="2" key="1">
    <citation type="submission" date="2020-05" db="EMBL/GenBank/DDBJ databases">
        <authorList>
            <person name="Chiriac C."/>
            <person name="Salcher M."/>
            <person name="Ghai R."/>
            <person name="Kavagutti S V."/>
        </authorList>
    </citation>
    <scope>NUCLEOTIDE SEQUENCE</scope>
</reference>
<dbReference type="AlphaFoldDB" id="A0A6J6UCC9"/>
<dbReference type="InterPro" id="IPR016181">
    <property type="entry name" value="Acyl_CoA_acyltransferase"/>
</dbReference>
<accession>A0A6J6UCC9</accession>
<dbReference type="GO" id="GO:0016747">
    <property type="term" value="F:acyltransferase activity, transferring groups other than amino-acyl groups"/>
    <property type="evidence" value="ECO:0007669"/>
    <property type="project" value="InterPro"/>
</dbReference>
<evidence type="ECO:0000313" key="2">
    <source>
        <dbReference type="EMBL" id="CAB4756975.1"/>
    </source>
</evidence>
<organism evidence="2">
    <name type="scientific">freshwater metagenome</name>
    <dbReference type="NCBI Taxonomy" id="449393"/>
    <lineage>
        <taxon>unclassified sequences</taxon>
        <taxon>metagenomes</taxon>
        <taxon>ecological metagenomes</taxon>
    </lineage>
</organism>
<dbReference type="SUPFAM" id="SSF55729">
    <property type="entry name" value="Acyl-CoA N-acyltransferases (Nat)"/>
    <property type="match status" value="1"/>
</dbReference>
<dbReference type="Pfam" id="PF00583">
    <property type="entry name" value="Acetyltransf_1"/>
    <property type="match status" value="1"/>
</dbReference>
<proteinExistence type="predicted"/>
<feature type="domain" description="N-acetyltransferase" evidence="1">
    <location>
        <begin position="132"/>
        <end position="271"/>
    </location>
</feature>
<dbReference type="EMBL" id="CAEZYQ010000020">
    <property type="protein sequence ID" value="CAB4756975.1"/>
    <property type="molecule type" value="Genomic_DNA"/>
</dbReference>
<protein>
    <submittedName>
        <fullName evidence="2">Unannotated protein</fullName>
    </submittedName>
</protein>
<evidence type="ECO:0000259" key="1">
    <source>
        <dbReference type="PROSITE" id="PS51186"/>
    </source>
</evidence>
<name>A0A6J6UCC9_9ZZZZ</name>